<evidence type="ECO:0000256" key="1">
    <source>
        <dbReference type="SAM" id="MobiDB-lite"/>
    </source>
</evidence>
<evidence type="ECO:0000259" key="2">
    <source>
        <dbReference type="Pfam" id="PF13592"/>
    </source>
</evidence>
<reference evidence="3 4" key="1">
    <citation type="journal article" date="2010" name="BMC Genomics">
        <title>Metabolic flexibility revealed in the genome of the cyst-forming alpha-1 proteobacterium Rhodospirillum centenum.</title>
        <authorList>
            <person name="Lu Y.K."/>
            <person name="Marden J."/>
            <person name="Han M."/>
            <person name="Swingley W.D."/>
            <person name="Mastrian S.D."/>
            <person name="Chowdhury S.R."/>
            <person name="Hao J."/>
            <person name="Helmy T."/>
            <person name="Kim S."/>
            <person name="Kurdoglu A.A."/>
            <person name="Matthies H.J."/>
            <person name="Rollo D."/>
            <person name="Stothard P."/>
            <person name="Blankenship R.E."/>
            <person name="Bauer C.E."/>
            <person name="Touchman J.W."/>
        </authorList>
    </citation>
    <scope>NUCLEOTIDE SEQUENCE [LARGE SCALE GENOMIC DNA]</scope>
    <source>
        <strain evidence="4">ATCC 51521 / SW</strain>
    </source>
</reference>
<dbReference type="Proteomes" id="UP000001591">
    <property type="component" value="Chromosome"/>
</dbReference>
<sequence>MPRAPSRPTCPRPATTRPPPASGGSCPLPRPMGGDRHSHRLEAHAAEILALIEATPDTTLAEMAAHPERAHGVRAAVSSVWRLLDRHGMSVKKTAHAAEQQRPDVRKRRWAWFERTKPGSTSPRA</sequence>
<dbReference type="KEGG" id="rce:RC1_0941"/>
<protein>
    <submittedName>
        <fullName evidence="3">Transposasespecies of closest</fullName>
    </submittedName>
</protein>
<accession>B6ISD2</accession>
<dbReference type="STRING" id="414684.RC1_0941"/>
<name>B6ISD2_RHOCS</name>
<feature type="compositionally biased region" description="Pro residues" evidence="1">
    <location>
        <begin position="8"/>
        <end position="21"/>
    </location>
</feature>
<gene>
    <name evidence="3" type="ordered locus">RC1_0941</name>
</gene>
<feature type="domain" description="Winged helix-turn helix" evidence="2">
    <location>
        <begin position="59"/>
        <end position="107"/>
    </location>
</feature>
<dbReference type="InterPro" id="IPR025959">
    <property type="entry name" value="Winged_HTH_dom"/>
</dbReference>
<evidence type="ECO:0000313" key="4">
    <source>
        <dbReference type="Proteomes" id="UP000001591"/>
    </source>
</evidence>
<dbReference type="Pfam" id="PF13592">
    <property type="entry name" value="HTH_33"/>
    <property type="match status" value="1"/>
</dbReference>
<dbReference type="eggNOG" id="COG3415">
    <property type="taxonomic scope" value="Bacteria"/>
</dbReference>
<proteinExistence type="predicted"/>
<dbReference type="EMBL" id="CP000613">
    <property type="protein sequence ID" value="ACI98368.1"/>
    <property type="molecule type" value="Genomic_DNA"/>
</dbReference>
<dbReference type="OrthoDB" id="565387at2"/>
<dbReference type="AlphaFoldDB" id="B6ISD2"/>
<organism evidence="3 4">
    <name type="scientific">Rhodospirillum centenum (strain ATCC 51521 / SW)</name>
    <dbReference type="NCBI Taxonomy" id="414684"/>
    <lineage>
        <taxon>Bacteria</taxon>
        <taxon>Pseudomonadati</taxon>
        <taxon>Pseudomonadota</taxon>
        <taxon>Alphaproteobacteria</taxon>
        <taxon>Rhodospirillales</taxon>
        <taxon>Rhodospirillaceae</taxon>
        <taxon>Rhodospirillum</taxon>
    </lineage>
</organism>
<evidence type="ECO:0000313" key="3">
    <source>
        <dbReference type="EMBL" id="ACI98368.1"/>
    </source>
</evidence>
<dbReference type="InterPro" id="IPR009057">
    <property type="entry name" value="Homeodomain-like_sf"/>
</dbReference>
<feature type="region of interest" description="Disordered" evidence="1">
    <location>
        <begin position="1"/>
        <end position="39"/>
    </location>
</feature>
<dbReference type="SUPFAM" id="SSF46689">
    <property type="entry name" value="Homeodomain-like"/>
    <property type="match status" value="1"/>
</dbReference>
<keyword evidence="4" id="KW-1185">Reference proteome</keyword>
<dbReference type="HOGENOM" id="CLU_1990921_0_0_5"/>